<dbReference type="AlphaFoldDB" id="A0A174SUU4"/>
<proteinExistence type="predicted"/>
<name>A0A174SUU4_9FIRM</name>
<reference evidence="1 2" key="1">
    <citation type="submission" date="2015-09" db="EMBL/GenBank/DDBJ databases">
        <authorList>
            <consortium name="Pathogen Informatics"/>
        </authorList>
    </citation>
    <scope>NUCLEOTIDE SEQUENCE [LARGE SCALE GENOMIC DNA]</scope>
    <source>
        <strain evidence="1 2">2789STDY5834939</strain>
    </source>
</reference>
<sequence>MRRLELPSQIVKQRRIRARERTVDIWKVHGSLDWFVDKNETIISVPMTRKIPEGFRPLVVPPGKEKYSSTHKEPYRSIIAEADKAFIQAEAYLCIGYGFNDEHIQPKLLAQIATGKPIIILAHKMTDSCRRHIIDAQVRKYMIFECENDEYTKVYGNGWSKIYEGKYWSLDEFLKIW</sequence>
<dbReference type="RefSeq" id="WP_055245702.1">
    <property type="nucleotide sequence ID" value="NZ_CZBE01000021.1"/>
</dbReference>
<organism evidence="1 2">
    <name type="scientific">Anaerotruncus colihominis</name>
    <dbReference type="NCBI Taxonomy" id="169435"/>
    <lineage>
        <taxon>Bacteria</taxon>
        <taxon>Bacillati</taxon>
        <taxon>Bacillota</taxon>
        <taxon>Clostridia</taxon>
        <taxon>Eubacteriales</taxon>
        <taxon>Oscillospiraceae</taxon>
        <taxon>Anaerotruncus</taxon>
    </lineage>
</organism>
<evidence type="ECO:0000313" key="2">
    <source>
        <dbReference type="Proteomes" id="UP000095765"/>
    </source>
</evidence>
<dbReference type="EMBL" id="CZBE01000021">
    <property type="protein sequence ID" value="CUQ01382.1"/>
    <property type="molecule type" value="Genomic_DNA"/>
</dbReference>
<evidence type="ECO:0000313" key="1">
    <source>
        <dbReference type="EMBL" id="CUQ01382.1"/>
    </source>
</evidence>
<accession>A0A174SUU4</accession>
<gene>
    <name evidence="1" type="ORF">ERS852551_02757</name>
</gene>
<protein>
    <submittedName>
        <fullName evidence="1">Uncharacterized protein</fullName>
    </submittedName>
</protein>
<dbReference type="Proteomes" id="UP000095765">
    <property type="component" value="Unassembled WGS sequence"/>
</dbReference>